<dbReference type="SUPFAM" id="SSF46585">
    <property type="entry name" value="HR1 repeat"/>
    <property type="match status" value="1"/>
</dbReference>
<organism evidence="4 5">
    <name type="scientific">Saccoglossus kowalevskii</name>
    <name type="common">Acorn worm</name>
    <dbReference type="NCBI Taxonomy" id="10224"/>
    <lineage>
        <taxon>Eukaryota</taxon>
        <taxon>Metazoa</taxon>
        <taxon>Hemichordata</taxon>
        <taxon>Enteropneusta</taxon>
        <taxon>Harrimaniidae</taxon>
        <taxon>Saccoglossus</taxon>
    </lineage>
</organism>
<proteinExistence type="inferred from homology"/>
<feature type="compositionally biased region" description="Low complexity" evidence="2">
    <location>
        <begin position="363"/>
        <end position="374"/>
    </location>
</feature>
<evidence type="ECO:0000313" key="5">
    <source>
        <dbReference type="RefSeq" id="XP_002741187.1"/>
    </source>
</evidence>
<dbReference type="InterPro" id="IPR036274">
    <property type="entry name" value="HR1_rpt_sf"/>
</dbReference>
<feature type="domain" description="FAM65 N-terminal" evidence="3">
    <location>
        <begin position="11"/>
        <end position="339"/>
    </location>
</feature>
<feature type="region of interest" description="Disordered" evidence="2">
    <location>
        <begin position="357"/>
        <end position="381"/>
    </location>
</feature>
<evidence type="ECO:0000313" key="4">
    <source>
        <dbReference type="Proteomes" id="UP000694865"/>
    </source>
</evidence>
<reference evidence="5" key="1">
    <citation type="submission" date="2025-08" db="UniProtKB">
        <authorList>
            <consortium name="RefSeq"/>
        </authorList>
    </citation>
    <scope>IDENTIFICATION</scope>
    <source>
        <tissue evidence="5">Testes</tissue>
    </source>
</reference>
<evidence type="ECO:0000256" key="1">
    <source>
        <dbReference type="ARBA" id="ARBA00005744"/>
    </source>
</evidence>
<dbReference type="InterPro" id="IPR026136">
    <property type="entry name" value="RIPOR3"/>
</dbReference>
<dbReference type="Pfam" id="PF15903">
    <property type="entry name" value="PL48"/>
    <property type="match status" value="1"/>
</dbReference>
<dbReference type="GeneID" id="100377652"/>
<protein>
    <submittedName>
        <fullName evidence="5">Protein FAM65A-like</fullName>
    </submittedName>
</protein>
<name>A0ABM0H010_SACKO</name>
<evidence type="ECO:0000259" key="3">
    <source>
        <dbReference type="Pfam" id="PF15903"/>
    </source>
</evidence>
<dbReference type="PANTHER" id="PTHR15829:SF13">
    <property type="entry name" value="FAM65 N-TERMINAL DOMAIN-CONTAINING PROTEIN"/>
    <property type="match status" value="1"/>
</dbReference>
<dbReference type="Proteomes" id="UP000694865">
    <property type="component" value="Unplaced"/>
</dbReference>
<accession>A0ABM0H010</accession>
<keyword evidence="4" id="KW-1185">Reference proteome</keyword>
<gene>
    <name evidence="5" type="primary">LOC100377652</name>
</gene>
<comment type="similarity">
    <text evidence="1">Belongs to the RIPOR family.</text>
</comment>
<dbReference type="InterPro" id="IPR031780">
    <property type="entry name" value="FAM65_N"/>
</dbReference>
<evidence type="ECO:0000256" key="2">
    <source>
        <dbReference type="SAM" id="MobiDB-lite"/>
    </source>
</evidence>
<dbReference type="RefSeq" id="XP_002741187.1">
    <property type="nucleotide sequence ID" value="XM_002741141.2"/>
</dbReference>
<sequence length="559" mass="64193">MDGFLRQYRPRSNSFAGFKRKYTAGNIPRDIKKQPGSPVLSRKTQNPAVVKRMFSFNKAQRLPKIPRPSRTSIIFDCLKKGLREYVKARQKDLDDMRSQQQGTMKSVKSRTGFHYDLDKQIKNTERFIRKLEFHLTKIEELQDNYNIQQRIREGAKNIMRAYEDSSTHNYKLPVHEAKIEFKDCTQAMCCMEAELATLLGYFHLEVKGITGYARLCVGDHFEVVLRHGAQKWKFRGKVEKDNEQTWENKNMLLYPLIADNISIKVTELKGLGRPNIIVGNMECDTNVLYKPEQQDLTVDINDAGTLKLNMKIVWSPFQLEDDSGISYSSTGSMSKNSLKSLHHKERSGIDGILSKVQPSKLCNSPTTTSSNSSSDGNHVSRPSLHTAIHNVKCVIHEHRGIYPQVQKLDEQIKKLEELIMELERPLHKSLPRNYNSYCILFVKNFGYNIESEIIENNVNDFMEDELIGDDIAARNNANECPARTESLIDANKCSTLEKDFTNADVIARNIVNENSNIDVIESEVITENITREDLAEEEVEVKTPVDKCEEEWHGVRREN</sequence>
<dbReference type="PANTHER" id="PTHR15829">
    <property type="entry name" value="PROTEIN KINASE PKN/PRK1, EFFECTOR"/>
    <property type="match status" value="1"/>
</dbReference>